<dbReference type="AlphaFoldDB" id="A0A1J4JV95"/>
<evidence type="ECO:0000313" key="2">
    <source>
        <dbReference type="Proteomes" id="UP000179807"/>
    </source>
</evidence>
<dbReference type="OrthoDB" id="10450638at2759"/>
<keyword evidence="2" id="KW-1185">Reference proteome</keyword>
<dbReference type="RefSeq" id="XP_068355778.1">
    <property type="nucleotide sequence ID" value="XM_068493481.1"/>
</dbReference>
<proteinExistence type="predicted"/>
<evidence type="ECO:0000313" key="1">
    <source>
        <dbReference type="EMBL" id="OHT02642.1"/>
    </source>
</evidence>
<protein>
    <recommendedName>
        <fullName evidence="3">Clan CD, family C14, metacaspase-like cysteine peptidase</fullName>
    </recommendedName>
</protein>
<organism evidence="1 2">
    <name type="scientific">Tritrichomonas foetus</name>
    <dbReference type="NCBI Taxonomy" id="1144522"/>
    <lineage>
        <taxon>Eukaryota</taxon>
        <taxon>Metamonada</taxon>
        <taxon>Parabasalia</taxon>
        <taxon>Tritrichomonadida</taxon>
        <taxon>Tritrichomonadidae</taxon>
        <taxon>Tritrichomonas</taxon>
    </lineage>
</organism>
<name>A0A1J4JV95_9EUKA</name>
<accession>A0A1J4JV95</accession>
<comment type="caution">
    <text evidence="1">The sequence shown here is derived from an EMBL/GenBank/DDBJ whole genome shotgun (WGS) entry which is preliminary data.</text>
</comment>
<dbReference type="Proteomes" id="UP000179807">
    <property type="component" value="Unassembled WGS sequence"/>
</dbReference>
<dbReference type="EMBL" id="MLAK01000860">
    <property type="protein sequence ID" value="OHT02642.1"/>
    <property type="molecule type" value="Genomic_DNA"/>
</dbReference>
<gene>
    <name evidence="1" type="ORF">TRFO_07074</name>
</gene>
<sequence>MSGDAERNLRASARDLLKTPLARVPRKMERICLLLINTNRSYRLNVGQAPILRGVKLAELFKSFGYEVYFMLNPHLIMFTEYFSLLLQRTSEHLFFAYIGQGGEPGDQSIIFDDEPLEDVQFIQQVNQERSGGLKLTLFSDFSQEPSLFEQKDAFDGNTVLITCVGDESQFIEGPEKFVDQFVREVTNRNHISNQQLFDSLRIVIKRHGLRLSVVGDDNDLAEPVAIFKPYAERYELIR</sequence>
<reference evidence="1" key="1">
    <citation type="submission" date="2016-10" db="EMBL/GenBank/DDBJ databases">
        <authorList>
            <person name="Benchimol M."/>
            <person name="Almeida L.G."/>
            <person name="Vasconcelos A.T."/>
            <person name="Perreira-Neves A."/>
            <person name="Rosa I.A."/>
            <person name="Tasca T."/>
            <person name="Bogo M.R."/>
            <person name="de Souza W."/>
        </authorList>
    </citation>
    <scope>NUCLEOTIDE SEQUENCE [LARGE SCALE GENOMIC DNA]</scope>
    <source>
        <strain evidence="1">K</strain>
    </source>
</reference>
<dbReference type="GeneID" id="94828185"/>
<dbReference type="VEuPathDB" id="TrichDB:TRFO_07074"/>
<evidence type="ECO:0008006" key="3">
    <source>
        <dbReference type="Google" id="ProtNLM"/>
    </source>
</evidence>